<dbReference type="EMBL" id="CP012669">
    <property type="protein sequence ID" value="ALE17163.1"/>
    <property type="molecule type" value="Genomic_DNA"/>
</dbReference>
<dbReference type="RefSeq" id="WP_061925779.1">
    <property type="nucleotide sequence ID" value="NZ_CP012669.1"/>
</dbReference>
<dbReference type="PATRIC" id="fig|361183.4.peg.1846"/>
<proteinExistence type="predicted"/>
<organism evidence="1 2">
    <name type="scientific">Altererythrobacter epoxidivorans</name>
    <dbReference type="NCBI Taxonomy" id="361183"/>
    <lineage>
        <taxon>Bacteria</taxon>
        <taxon>Pseudomonadati</taxon>
        <taxon>Pseudomonadota</taxon>
        <taxon>Alphaproteobacteria</taxon>
        <taxon>Sphingomonadales</taxon>
        <taxon>Erythrobacteraceae</taxon>
        <taxon>Altererythrobacter</taxon>
    </lineage>
</organism>
<dbReference type="STRING" id="361183.AMC99_01875"/>
<keyword evidence="2" id="KW-1185">Reference proteome</keyword>
<protein>
    <recommendedName>
        <fullName evidence="3">DUF4350 domain-containing protein</fullName>
    </recommendedName>
</protein>
<dbReference type="KEGG" id="aep:AMC99_01875"/>
<reference evidence="1 2" key="1">
    <citation type="submission" date="2015-09" db="EMBL/GenBank/DDBJ databases">
        <title>Complete genome sequence of a benzo[a]pyrene-degrading bacterium Altererythrobacter epoxidivorans CGMCC 1.7731T.</title>
        <authorList>
            <person name="Li Z."/>
            <person name="Cheng H."/>
            <person name="Huo Y."/>
            <person name="Xu X."/>
        </authorList>
    </citation>
    <scope>NUCLEOTIDE SEQUENCE [LARGE SCALE GENOMIC DNA]</scope>
    <source>
        <strain evidence="1 2">CGMCC 1.7731</strain>
    </source>
</reference>
<evidence type="ECO:0008006" key="3">
    <source>
        <dbReference type="Google" id="ProtNLM"/>
    </source>
</evidence>
<evidence type="ECO:0000313" key="2">
    <source>
        <dbReference type="Proteomes" id="UP000057938"/>
    </source>
</evidence>
<sequence>MPRRNRLVAALFVAVALAVGAYALFANGTLNEPDEQWAEREPMGLMTSLPIYWGEGADMATIASGDAPHPWMRGVIERHYLIQPLDALGADIDPSADAPPANPLAGMERLAIIQPRSISPADNAALDEWVRKGGKLLLVLDPMLSGRYDYSLGDPRHPTVSALIPPVMARWGLMMQYDDSQSFDVRMVDAVGDQIPTVMAGELLPFGEDGDEGRADCTIKPGGVVAVCTVGKGRATIVADAAMFEQPGSEGVGDDTILALLDAAFG</sequence>
<evidence type="ECO:0000313" key="1">
    <source>
        <dbReference type="EMBL" id="ALE17163.1"/>
    </source>
</evidence>
<gene>
    <name evidence="1" type="ORF">AMC99_01875</name>
</gene>
<dbReference type="OrthoDB" id="7390937at2"/>
<dbReference type="AlphaFoldDB" id="A0A0M4MWL1"/>
<accession>A0A0M4MWL1</accession>
<name>A0A0M4MWL1_9SPHN</name>
<dbReference type="Proteomes" id="UP000057938">
    <property type="component" value="Chromosome"/>
</dbReference>